<feature type="domain" description="PEP-utilising enzyme C-terminal" evidence="22">
    <location>
        <begin position="255"/>
        <end position="542"/>
    </location>
</feature>
<dbReference type="GO" id="GO:0016301">
    <property type="term" value="F:kinase activity"/>
    <property type="evidence" value="ECO:0007669"/>
    <property type="project" value="UniProtKB-KW"/>
</dbReference>
<dbReference type="PRINTS" id="PR01736">
    <property type="entry name" value="PHPHTRNFRASE"/>
</dbReference>
<evidence type="ECO:0000313" key="24">
    <source>
        <dbReference type="EMBL" id="AHY46934.1"/>
    </source>
</evidence>
<evidence type="ECO:0000256" key="5">
    <source>
        <dbReference type="ARBA" id="ARBA00007837"/>
    </source>
</evidence>
<dbReference type="RefSeq" id="WP_038681901.1">
    <property type="nucleotide sequence ID" value="NZ_CP007514.1"/>
</dbReference>
<dbReference type="Gene3D" id="1.10.274.10">
    <property type="entry name" value="PtsI, HPr-binding domain"/>
    <property type="match status" value="1"/>
</dbReference>
<feature type="binding site" evidence="19">
    <location>
        <position position="299"/>
    </location>
    <ligand>
        <name>phosphoenolpyruvate</name>
        <dbReference type="ChEBI" id="CHEBI:58702"/>
    </ligand>
</feature>
<dbReference type="InterPro" id="IPR023151">
    <property type="entry name" value="PEP_util_CS"/>
</dbReference>
<evidence type="ECO:0000256" key="12">
    <source>
        <dbReference type="ARBA" id="ARBA00022683"/>
    </source>
</evidence>
<evidence type="ECO:0000256" key="11">
    <source>
        <dbReference type="ARBA" id="ARBA00022679"/>
    </source>
</evidence>
<dbReference type="NCBIfam" id="TIGR01417">
    <property type="entry name" value="PTS_I_fam"/>
    <property type="match status" value="1"/>
</dbReference>
<evidence type="ECO:0000256" key="3">
    <source>
        <dbReference type="ARBA" id="ARBA00002728"/>
    </source>
</evidence>
<keyword evidence="13 17" id="KW-0479">Metal-binding</keyword>
<dbReference type="InterPro" id="IPR006318">
    <property type="entry name" value="PTS_EI-like"/>
</dbReference>
<dbReference type="InterPro" id="IPR008279">
    <property type="entry name" value="PEP-util_enz_mobile_dom"/>
</dbReference>
<dbReference type="InterPro" id="IPR000121">
    <property type="entry name" value="PEP_util_C"/>
</dbReference>
<dbReference type="Proteomes" id="UP001281130">
    <property type="component" value="Unassembled WGS sequence"/>
</dbReference>
<protein>
    <recommendedName>
        <fullName evidence="7 17">Phosphoenolpyruvate-protein phosphotransferase</fullName>
        <ecNumber evidence="6 17">2.7.3.9</ecNumber>
    </recommendedName>
    <alternativeName>
        <fullName evidence="16 17">Phosphotransferase system, enzyme I</fullName>
    </alternativeName>
</protein>
<comment type="cofactor">
    <cofactor evidence="2 17 20">
        <name>Mg(2+)</name>
        <dbReference type="ChEBI" id="CHEBI:18420"/>
    </cofactor>
</comment>
<dbReference type="Pfam" id="PF02896">
    <property type="entry name" value="PEP-utilizers_C"/>
    <property type="match status" value="1"/>
</dbReference>
<sequence>MAEHRLQGVAASDGVAVGPVFVHAPGKLEAERTTIPEDAVESELASFHEAVETVKKKLSETAEEMRAGGSESEAGIFEAHVEMADDPELHEGVEERVRSLESPESAVLAVGEEFAEMLASMDDEYMSARADDVRDVASQIAAELIGGGAAGLAALDVPSVILARSLAPSDTARIPKGLALGFVTAEGSKTSHVSIMARSMGIPAVVGVGEKIEEAFPASIVALDGSTGLAVADPEPDTEHDFKSRQELAEEERAALEEFKTLEGRTKDGRRIEVSANLGSAKEAADALDFGAEGVGLFRTEFLFMERDTLPTEDEQFEVYRQAVEAFGERPVIFRTLDVGGDKDLPGVDQPLEENPFLGWRGIRMCLDVPELFKPQLRALLRASAHGNLKVMFPMVADVSEIVAAKAVLEECREELRSEGAEFDEFEVGVMVETPAAAICASDLAPEVSFFSIGTNDLVQYTLAADRGNEKLEHLQSADHPAVLKLIGLTCEAAKEAGIWVGVCGEAAGEPDLIPRLVELGVTELSMSAPRIPRAKKVLSEVA</sequence>
<gene>
    <name evidence="25" type="primary">ptsP</name>
    <name evidence="24" type="ORF">RradSPS_1651</name>
    <name evidence="25" type="ORF">SIL72_09910</name>
</gene>
<dbReference type="PANTHER" id="PTHR46244:SF3">
    <property type="entry name" value="PHOSPHOENOLPYRUVATE-PROTEIN PHOSPHOTRANSFERASE"/>
    <property type="match status" value="1"/>
</dbReference>
<evidence type="ECO:0000256" key="1">
    <source>
        <dbReference type="ARBA" id="ARBA00000683"/>
    </source>
</evidence>
<keyword evidence="26" id="KW-1185">Reference proteome</keyword>
<feature type="binding site" evidence="20">
    <location>
        <position position="433"/>
    </location>
    <ligand>
        <name>Mg(2+)</name>
        <dbReference type="ChEBI" id="CHEBI:18420"/>
    </ligand>
</feature>
<comment type="catalytic activity">
    <reaction evidence="1 17">
        <text>L-histidyl-[protein] + phosphoenolpyruvate = N(pros)-phospho-L-histidyl-[protein] + pyruvate</text>
        <dbReference type="Rhea" id="RHEA:23880"/>
        <dbReference type="Rhea" id="RHEA-COMP:9745"/>
        <dbReference type="Rhea" id="RHEA-COMP:9746"/>
        <dbReference type="ChEBI" id="CHEBI:15361"/>
        <dbReference type="ChEBI" id="CHEBI:29979"/>
        <dbReference type="ChEBI" id="CHEBI:58702"/>
        <dbReference type="ChEBI" id="CHEBI:64837"/>
        <dbReference type="EC" id="2.7.3.9"/>
    </reaction>
</comment>
<feature type="active site" description="Tele-phosphohistidine intermediate" evidence="18">
    <location>
        <position position="192"/>
    </location>
</feature>
<dbReference type="EMBL" id="CP007514">
    <property type="protein sequence ID" value="AHY46934.1"/>
    <property type="molecule type" value="Genomic_DNA"/>
</dbReference>
<keyword evidence="14 17" id="KW-0418">Kinase</keyword>
<organism evidence="24 26">
    <name type="scientific">Rubrobacter radiotolerans</name>
    <name type="common">Arthrobacter radiotolerans</name>
    <dbReference type="NCBI Taxonomy" id="42256"/>
    <lineage>
        <taxon>Bacteria</taxon>
        <taxon>Bacillati</taxon>
        <taxon>Actinomycetota</taxon>
        <taxon>Rubrobacteria</taxon>
        <taxon>Rubrobacterales</taxon>
        <taxon>Rubrobacteraceae</taxon>
        <taxon>Rubrobacter</taxon>
    </lineage>
</organism>
<dbReference type="PATRIC" id="fig|42256.3.peg.1671"/>
<dbReference type="InterPro" id="IPR036618">
    <property type="entry name" value="PtsI_HPr-bd_sf"/>
</dbReference>
<comment type="function">
    <text evidence="3 17">General (non sugar-specific) component of the phosphoenolpyruvate-dependent sugar phosphotransferase system (sugar PTS). This major carbohydrate active-transport system catalyzes the phosphorylation of incoming sugar substrates concomitantly with their translocation across the cell membrane. Enzyme I transfers the phosphoryl group from phosphoenolpyruvate (PEP) to the phosphoryl carrier protein (HPr).</text>
</comment>
<evidence type="ECO:0000256" key="6">
    <source>
        <dbReference type="ARBA" id="ARBA00012232"/>
    </source>
</evidence>
<evidence type="ECO:0000259" key="22">
    <source>
        <dbReference type="Pfam" id="PF02896"/>
    </source>
</evidence>
<dbReference type="InterPro" id="IPR036637">
    <property type="entry name" value="Phosphohistidine_dom_sf"/>
</dbReference>
<keyword evidence="10 17" id="KW-0762">Sugar transport</keyword>
<dbReference type="GO" id="GO:0008965">
    <property type="term" value="F:phosphoenolpyruvate-protein phosphotransferase activity"/>
    <property type="evidence" value="ECO:0007669"/>
    <property type="project" value="UniProtKB-EC"/>
</dbReference>
<evidence type="ECO:0000256" key="15">
    <source>
        <dbReference type="ARBA" id="ARBA00022842"/>
    </source>
</evidence>
<feature type="binding site" evidence="20">
    <location>
        <position position="457"/>
    </location>
    <ligand>
        <name>Mg(2+)</name>
        <dbReference type="ChEBI" id="CHEBI:18420"/>
    </ligand>
</feature>
<dbReference type="OrthoDB" id="9765468at2"/>
<dbReference type="InterPro" id="IPR015813">
    <property type="entry name" value="Pyrv/PenolPyrv_kinase-like_dom"/>
</dbReference>
<evidence type="ECO:0000256" key="2">
    <source>
        <dbReference type="ARBA" id="ARBA00001946"/>
    </source>
</evidence>
<evidence type="ECO:0000259" key="23">
    <source>
        <dbReference type="Pfam" id="PF05524"/>
    </source>
</evidence>
<dbReference type="AlphaFoldDB" id="A0A023X4F1"/>
<dbReference type="GO" id="GO:0046872">
    <property type="term" value="F:metal ion binding"/>
    <property type="evidence" value="ECO:0007669"/>
    <property type="project" value="UniProtKB-KW"/>
</dbReference>
<evidence type="ECO:0000256" key="9">
    <source>
        <dbReference type="ARBA" id="ARBA00022490"/>
    </source>
</evidence>
<proteinExistence type="inferred from homology"/>
<evidence type="ECO:0000256" key="16">
    <source>
        <dbReference type="ARBA" id="ARBA00033235"/>
    </source>
</evidence>
<dbReference type="InterPro" id="IPR008731">
    <property type="entry name" value="PTS_EIN"/>
</dbReference>
<evidence type="ECO:0000256" key="14">
    <source>
        <dbReference type="ARBA" id="ARBA00022777"/>
    </source>
</evidence>
<keyword evidence="11 17" id="KW-0808">Transferase</keyword>
<feature type="binding site" evidence="19">
    <location>
        <begin position="456"/>
        <end position="457"/>
    </location>
    <ligand>
        <name>phosphoenolpyruvate</name>
        <dbReference type="ChEBI" id="CHEBI:58702"/>
    </ligand>
</feature>
<dbReference type="EMBL" id="JAWXXX010000001">
    <property type="protein sequence ID" value="MDX5894339.1"/>
    <property type="molecule type" value="Genomic_DNA"/>
</dbReference>
<feature type="binding site" evidence="19">
    <location>
        <position position="467"/>
    </location>
    <ligand>
        <name>phosphoenolpyruvate</name>
        <dbReference type="ChEBI" id="CHEBI:58702"/>
    </ligand>
</feature>
<keyword evidence="12 17" id="KW-0598">Phosphotransferase system</keyword>
<keyword evidence="9 17" id="KW-0963">Cytoplasm</keyword>
<evidence type="ECO:0000256" key="10">
    <source>
        <dbReference type="ARBA" id="ARBA00022597"/>
    </source>
</evidence>
<reference evidence="25" key="2">
    <citation type="submission" date="2023-11" db="EMBL/GenBank/DDBJ databases">
        <title>MicrobeMod: A computational toolkit for identifying prokaryotic methylation and restriction-modification with nanopore sequencing.</title>
        <authorList>
            <person name="Crits-Christoph A."/>
            <person name="Kang S.C."/>
            <person name="Lee H."/>
            <person name="Ostrov N."/>
        </authorList>
    </citation>
    <scope>NUCLEOTIDE SEQUENCE</scope>
    <source>
        <strain evidence="25">ATCC 51242</strain>
    </source>
</reference>
<comment type="subcellular location">
    <subcellularLocation>
        <location evidence="4 17">Cytoplasm</location>
    </subcellularLocation>
</comment>
<feature type="domain" description="Phosphotransferase system enzyme I N-terminal" evidence="23">
    <location>
        <begin position="7"/>
        <end position="129"/>
    </location>
</feature>
<evidence type="ECO:0000256" key="8">
    <source>
        <dbReference type="ARBA" id="ARBA00022448"/>
    </source>
</evidence>
<dbReference type="GO" id="GO:0009401">
    <property type="term" value="P:phosphoenolpyruvate-dependent sugar phosphotransferase system"/>
    <property type="evidence" value="ECO:0007669"/>
    <property type="project" value="UniProtKB-KW"/>
</dbReference>
<feature type="active site" description="Proton donor" evidence="18">
    <location>
        <position position="504"/>
    </location>
</feature>
<evidence type="ECO:0000256" key="7">
    <source>
        <dbReference type="ARBA" id="ARBA00016544"/>
    </source>
</evidence>
<dbReference type="InterPro" id="IPR050499">
    <property type="entry name" value="PEP-utilizing_PTS_enzyme"/>
</dbReference>
<dbReference type="PANTHER" id="PTHR46244">
    <property type="entry name" value="PHOSPHOENOLPYRUVATE-PROTEIN PHOSPHOTRANSFERASE"/>
    <property type="match status" value="1"/>
</dbReference>
<dbReference type="Pfam" id="PF05524">
    <property type="entry name" value="PEP-utilisers_N"/>
    <property type="match status" value="1"/>
</dbReference>
<dbReference type="STRING" id="42256.RradSPS_1651"/>
<dbReference type="SUPFAM" id="SSF51621">
    <property type="entry name" value="Phosphoenolpyruvate/pyruvate domain"/>
    <property type="match status" value="1"/>
</dbReference>
<dbReference type="SUPFAM" id="SSF52009">
    <property type="entry name" value="Phosphohistidine domain"/>
    <property type="match status" value="1"/>
</dbReference>
<dbReference type="InterPro" id="IPR040442">
    <property type="entry name" value="Pyrv_kinase-like_dom_sf"/>
</dbReference>
<evidence type="ECO:0000256" key="4">
    <source>
        <dbReference type="ARBA" id="ARBA00004496"/>
    </source>
</evidence>
<dbReference type="EC" id="2.7.3.9" evidence="6 17"/>
<feature type="domain" description="PEP-utilising enzyme mobile" evidence="21">
    <location>
        <begin position="158"/>
        <end position="228"/>
    </location>
</feature>
<keyword evidence="24" id="KW-0670">Pyruvate</keyword>
<reference evidence="24 26" key="1">
    <citation type="submission" date="2014-03" db="EMBL/GenBank/DDBJ databases">
        <title>Complete genome sequence of the Radio-Resistant Rubrobacter radiotolerans RSPS-4.</title>
        <authorList>
            <person name="Egas C.C."/>
            <person name="Barroso C.C."/>
            <person name="Froufe H.J.C."/>
            <person name="Pacheco J.J."/>
            <person name="Albuquerque L.L."/>
            <person name="da Costa M.M.S."/>
        </authorList>
    </citation>
    <scope>NUCLEOTIDE SEQUENCE [LARGE SCALE GENOMIC DNA]</scope>
    <source>
        <strain evidence="24 26">RSPS-4</strain>
    </source>
</reference>
<evidence type="ECO:0000256" key="13">
    <source>
        <dbReference type="ARBA" id="ARBA00022723"/>
    </source>
</evidence>
<dbReference type="Proteomes" id="UP000025229">
    <property type="component" value="Chromosome"/>
</dbReference>
<evidence type="ECO:0000256" key="17">
    <source>
        <dbReference type="PIRNR" id="PIRNR000732"/>
    </source>
</evidence>
<name>A0A023X4F1_RUBRA</name>
<comment type="similarity">
    <text evidence="5 17">Belongs to the PEP-utilizing enzyme family.</text>
</comment>
<keyword evidence="15 17" id="KW-0460">Magnesium</keyword>
<dbReference type="InterPro" id="IPR024692">
    <property type="entry name" value="PTS_EI"/>
</dbReference>
<dbReference type="HOGENOM" id="CLU_007308_7_0_11"/>
<dbReference type="SUPFAM" id="SSF47831">
    <property type="entry name" value="Enzyme I of the PEP:sugar phosphotransferase system HPr-binding (sub)domain"/>
    <property type="match status" value="1"/>
</dbReference>
<dbReference type="PROSITE" id="PS00742">
    <property type="entry name" value="PEP_ENZYMES_2"/>
    <property type="match status" value="1"/>
</dbReference>
<evidence type="ECO:0000256" key="20">
    <source>
        <dbReference type="PIRSR" id="PIRSR000732-3"/>
    </source>
</evidence>
<dbReference type="eggNOG" id="COG1080">
    <property type="taxonomic scope" value="Bacteria"/>
</dbReference>
<keyword evidence="8 17" id="KW-0813">Transport</keyword>
<evidence type="ECO:0000259" key="21">
    <source>
        <dbReference type="Pfam" id="PF00391"/>
    </source>
</evidence>
<dbReference type="Pfam" id="PF00391">
    <property type="entry name" value="PEP-utilizers"/>
    <property type="match status" value="1"/>
</dbReference>
<accession>A0A023X4F1</accession>
<dbReference type="KEGG" id="rrd:RradSPS_1651"/>
<evidence type="ECO:0000313" key="26">
    <source>
        <dbReference type="Proteomes" id="UP000025229"/>
    </source>
</evidence>
<evidence type="ECO:0000256" key="19">
    <source>
        <dbReference type="PIRSR" id="PIRSR000732-2"/>
    </source>
</evidence>
<dbReference type="GO" id="GO:0005737">
    <property type="term" value="C:cytoplasm"/>
    <property type="evidence" value="ECO:0007669"/>
    <property type="project" value="UniProtKB-SubCell"/>
</dbReference>
<dbReference type="PIRSF" id="PIRSF000732">
    <property type="entry name" value="PTS_enzyme_I"/>
    <property type="match status" value="1"/>
</dbReference>
<evidence type="ECO:0000313" key="25">
    <source>
        <dbReference type="EMBL" id="MDX5894339.1"/>
    </source>
</evidence>
<evidence type="ECO:0000256" key="18">
    <source>
        <dbReference type="PIRSR" id="PIRSR000732-1"/>
    </source>
</evidence>
<dbReference type="Gene3D" id="3.50.30.10">
    <property type="entry name" value="Phosphohistidine domain"/>
    <property type="match status" value="1"/>
</dbReference>
<dbReference type="Gene3D" id="3.20.20.60">
    <property type="entry name" value="Phosphoenolpyruvate-binding domains"/>
    <property type="match status" value="1"/>
</dbReference>
<feature type="binding site" evidence="19">
    <location>
        <position position="335"/>
    </location>
    <ligand>
        <name>phosphoenolpyruvate</name>
        <dbReference type="ChEBI" id="CHEBI:58702"/>
    </ligand>
</feature>